<dbReference type="GO" id="GO:0009089">
    <property type="term" value="P:lysine biosynthetic process via diaminopimelate"/>
    <property type="evidence" value="ECO:0007669"/>
    <property type="project" value="UniProtKB-UniRule"/>
</dbReference>
<keyword evidence="2" id="KW-0413">Isomerase</keyword>
<dbReference type="Pfam" id="PF01678">
    <property type="entry name" value="DAP_epimerase"/>
    <property type="match status" value="1"/>
</dbReference>
<evidence type="ECO:0000313" key="4">
    <source>
        <dbReference type="EMBL" id="PZP41179.1"/>
    </source>
</evidence>
<sequence>RCAVQFASTIGIKKDKYSFVGADGEHEASITDTGWVNLKMKDVNGMKKMYDDWLINTGVPHYVKFVENVKDVNVVEKGKKIRYSPEFITEGVNVNFAQKLSDSDIFVRTYERGVEDETLSCGTGVTAAALAAAHNDRGFNRVEVETLGGHLAVEYDKLDDEIFDNIWLCGPAVNVFSGEVSIPEESDEHTI</sequence>
<reference evidence="4 5" key="1">
    <citation type="submission" date="2017-11" db="EMBL/GenBank/DDBJ databases">
        <title>Infants hospitalized years apart are colonized by the same room-sourced microbial strains.</title>
        <authorList>
            <person name="Brooks B."/>
            <person name="Olm M.R."/>
            <person name="Firek B.A."/>
            <person name="Baker R."/>
            <person name="Thomas B.C."/>
            <person name="Morowitz M.J."/>
            <person name="Banfield J.F."/>
        </authorList>
    </citation>
    <scope>NUCLEOTIDE SEQUENCE [LARGE SCALE GENOMIC DNA]</scope>
    <source>
        <strain evidence="4">S2_009_000_R2_76</strain>
    </source>
</reference>
<dbReference type="GO" id="GO:0008837">
    <property type="term" value="F:diaminopimelate epimerase activity"/>
    <property type="evidence" value="ECO:0007669"/>
    <property type="project" value="UniProtKB-UniRule"/>
</dbReference>
<gene>
    <name evidence="4" type="primary">dapF</name>
    <name evidence="4" type="ORF">DI598_18535</name>
</gene>
<evidence type="ECO:0000313" key="5">
    <source>
        <dbReference type="Proteomes" id="UP000249645"/>
    </source>
</evidence>
<evidence type="ECO:0000256" key="1">
    <source>
        <dbReference type="ARBA" id="ARBA00010219"/>
    </source>
</evidence>
<name>A0A2W5GG80_9SPHI</name>
<dbReference type="Gene3D" id="3.10.310.10">
    <property type="entry name" value="Diaminopimelate Epimerase, Chain A, domain 1"/>
    <property type="match status" value="1"/>
</dbReference>
<dbReference type="EMBL" id="QFOI01000538">
    <property type="protein sequence ID" value="PZP41179.1"/>
    <property type="molecule type" value="Genomic_DNA"/>
</dbReference>
<dbReference type="PANTHER" id="PTHR31689:SF0">
    <property type="entry name" value="DIAMINOPIMELATE EPIMERASE"/>
    <property type="match status" value="1"/>
</dbReference>
<dbReference type="EC" id="5.1.1.7" evidence="3"/>
<proteinExistence type="inferred from homology"/>
<dbReference type="NCBIfam" id="TIGR00652">
    <property type="entry name" value="DapF"/>
    <property type="match status" value="1"/>
</dbReference>
<dbReference type="InterPro" id="IPR001653">
    <property type="entry name" value="DAP_epimerase_DapF"/>
</dbReference>
<accession>A0A2W5GG80</accession>
<organism evidence="4 5">
    <name type="scientific">Pseudopedobacter saltans</name>
    <dbReference type="NCBI Taxonomy" id="151895"/>
    <lineage>
        <taxon>Bacteria</taxon>
        <taxon>Pseudomonadati</taxon>
        <taxon>Bacteroidota</taxon>
        <taxon>Sphingobacteriia</taxon>
        <taxon>Sphingobacteriales</taxon>
        <taxon>Sphingobacteriaceae</taxon>
        <taxon>Pseudopedobacter</taxon>
    </lineage>
</organism>
<protein>
    <recommendedName>
        <fullName evidence="3">Diaminopimelate epimerase</fullName>
        <ecNumber evidence="3">5.1.1.7</ecNumber>
    </recommendedName>
</protein>
<dbReference type="SUPFAM" id="SSF54506">
    <property type="entry name" value="Diaminopimelate epimerase-like"/>
    <property type="match status" value="1"/>
</dbReference>
<comment type="similarity">
    <text evidence="1">Belongs to the diaminopimelate epimerase family.</text>
</comment>
<evidence type="ECO:0000256" key="3">
    <source>
        <dbReference type="NCBIfam" id="TIGR00652"/>
    </source>
</evidence>
<dbReference type="Proteomes" id="UP000249645">
    <property type="component" value="Unassembled WGS sequence"/>
</dbReference>
<evidence type="ECO:0000256" key="2">
    <source>
        <dbReference type="ARBA" id="ARBA00023235"/>
    </source>
</evidence>
<comment type="caution">
    <text evidence="4">The sequence shown here is derived from an EMBL/GenBank/DDBJ whole genome shotgun (WGS) entry which is preliminary data.</text>
</comment>
<dbReference type="AlphaFoldDB" id="A0A2W5GG80"/>
<dbReference type="GO" id="GO:0005829">
    <property type="term" value="C:cytosol"/>
    <property type="evidence" value="ECO:0007669"/>
    <property type="project" value="TreeGrafter"/>
</dbReference>
<feature type="non-terminal residue" evidence="4">
    <location>
        <position position="1"/>
    </location>
</feature>
<dbReference type="PANTHER" id="PTHR31689">
    <property type="entry name" value="DIAMINOPIMELATE EPIMERASE, CHLOROPLASTIC"/>
    <property type="match status" value="1"/>
</dbReference>